<dbReference type="PANTHER" id="PTHR11360">
    <property type="entry name" value="MONOCARBOXYLATE TRANSPORTER"/>
    <property type="match status" value="1"/>
</dbReference>
<protein>
    <recommendedName>
        <fullName evidence="4">Major facilitator superfamily (MFS) profile domain-containing protein</fullName>
    </recommendedName>
</protein>
<evidence type="ECO:0000313" key="3">
    <source>
        <dbReference type="Proteomes" id="UP000481153"/>
    </source>
</evidence>
<feature type="transmembrane region" description="Helical" evidence="1">
    <location>
        <begin position="52"/>
        <end position="71"/>
    </location>
</feature>
<feature type="transmembrane region" description="Helical" evidence="1">
    <location>
        <begin position="224"/>
        <end position="243"/>
    </location>
</feature>
<feature type="transmembrane region" description="Helical" evidence="1">
    <location>
        <begin position="298"/>
        <end position="317"/>
    </location>
</feature>
<dbReference type="PANTHER" id="PTHR11360:SF317">
    <property type="entry name" value="MAJOR FACILITATOR SUPERFAMILY (MFS) PROFILE DOMAIN-CONTAINING PROTEIN-RELATED"/>
    <property type="match status" value="1"/>
</dbReference>
<sequence length="491" mass="53836">MVTVGLSAAFCGPFIESRGPRMNMAIATCLVVLGWISAHLSVIFHVYSLLNLGIGVLVSAGYGITIIVSVSTVQKWFPDLRGIVTGLCIAGMGPGSLLWLHIYAVLLHRESDNIFESVSRDLDSDGLHHIFLLHGGVALVVMAFATIVLRTPPPNYAVNGVDAHCVPLNKAPTAAHVQNNYLNAGMTLVNFDIVGQNPSMTTDSNYFSHVKALSLGQCIFSSDFLFLYVAFAATIAPIVLFLFEMTEFATEMFGDADDQGNFVGQRVTITNALGNLLGPIVADVIIRVFYANPAYVRTMVFTALLLSQTIGLALLINHIEDIETFQWPLYIPAFSSSGGFGLIPSFLADLFGVYNAGTMYGLVLSSWIVSSLVIGSQERRVPDMAQNMAGQLQVLLIVTIVGCVVMVLVRSSSMDRFYRGYQLTICDKIVIQRPSRNLMKERNKTETSEYAHTDEFREWVDEEEHGCARLSTSTSPILLVDPDYLHKFPLK</sequence>
<accession>A0A6G0WFX4</accession>
<feature type="transmembrane region" description="Helical" evidence="1">
    <location>
        <begin position="388"/>
        <end position="409"/>
    </location>
</feature>
<dbReference type="InterPro" id="IPR036259">
    <property type="entry name" value="MFS_trans_sf"/>
</dbReference>
<dbReference type="InterPro" id="IPR050327">
    <property type="entry name" value="Proton-linked_MCT"/>
</dbReference>
<keyword evidence="1" id="KW-1133">Transmembrane helix</keyword>
<feature type="transmembrane region" description="Helical" evidence="1">
    <location>
        <begin position="329"/>
        <end position="347"/>
    </location>
</feature>
<keyword evidence="1" id="KW-0472">Membrane</keyword>
<evidence type="ECO:0000313" key="2">
    <source>
        <dbReference type="EMBL" id="KAF0725751.1"/>
    </source>
</evidence>
<feature type="transmembrane region" description="Helical" evidence="1">
    <location>
        <begin position="359"/>
        <end position="376"/>
    </location>
</feature>
<dbReference type="Proteomes" id="UP000481153">
    <property type="component" value="Unassembled WGS sequence"/>
</dbReference>
<dbReference type="EMBL" id="VJMJ01000233">
    <property type="protein sequence ID" value="KAF0725751.1"/>
    <property type="molecule type" value="Genomic_DNA"/>
</dbReference>
<feature type="transmembrane region" description="Helical" evidence="1">
    <location>
        <begin position="126"/>
        <end position="149"/>
    </location>
</feature>
<dbReference type="AlphaFoldDB" id="A0A6G0WFX4"/>
<gene>
    <name evidence="2" type="ORF">Ae201684_015838</name>
</gene>
<reference evidence="2 3" key="1">
    <citation type="submission" date="2019-07" db="EMBL/GenBank/DDBJ databases">
        <title>Genomics analysis of Aphanomyces spp. identifies a new class of oomycete effector associated with host adaptation.</title>
        <authorList>
            <person name="Gaulin E."/>
        </authorList>
    </citation>
    <scope>NUCLEOTIDE SEQUENCE [LARGE SCALE GENOMIC DNA]</scope>
    <source>
        <strain evidence="2 3">ATCC 201684</strain>
    </source>
</reference>
<dbReference type="VEuPathDB" id="FungiDB:AeMF1_017360"/>
<comment type="caution">
    <text evidence="2">The sequence shown here is derived from an EMBL/GenBank/DDBJ whole genome shotgun (WGS) entry which is preliminary data.</text>
</comment>
<feature type="transmembrane region" description="Helical" evidence="1">
    <location>
        <begin position="24"/>
        <end position="46"/>
    </location>
</feature>
<evidence type="ECO:0008006" key="4">
    <source>
        <dbReference type="Google" id="ProtNLM"/>
    </source>
</evidence>
<feature type="transmembrane region" description="Helical" evidence="1">
    <location>
        <begin position="83"/>
        <end position="106"/>
    </location>
</feature>
<keyword evidence="3" id="KW-1185">Reference proteome</keyword>
<proteinExistence type="predicted"/>
<organism evidence="2 3">
    <name type="scientific">Aphanomyces euteiches</name>
    <dbReference type="NCBI Taxonomy" id="100861"/>
    <lineage>
        <taxon>Eukaryota</taxon>
        <taxon>Sar</taxon>
        <taxon>Stramenopiles</taxon>
        <taxon>Oomycota</taxon>
        <taxon>Saprolegniomycetes</taxon>
        <taxon>Saprolegniales</taxon>
        <taxon>Verrucalvaceae</taxon>
        <taxon>Aphanomyces</taxon>
    </lineage>
</organism>
<keyword evidence="1" id="KW-0812">Transmembrane</keyword>
<name>A0A6G0WFX4_9STRA</name>
<dbReference type="SUPFAM" id="SSF103473">
    <property type="entry name" value="MFS general substrate transporter"/>
    <property type="match status" value="1"/>
</dbReference>
<dbReference type="Gene3D" id="1.20.1250.20">
    <property type="entry name" value="MFS general substrate transporter like domains"/>
    <property type="match status" value="1"/>
</dbReference>
<evidence type="ECO:0000256" key="1">
    <source>
        <dbReference type="SAM" id="Phobius"/>
    </source>
</evidence>